<dbReference type="Pfam" id="PF02566">
    <property type="entry name" value="OsmC"/>
    <property type="match status" value="1"/>
</dbReference>
<comment type="caution">
    <text evidence="1">The sequence shown here is derived from an EMBL/GenBank/DDBJ whole genome shotgun (WGS) entry which is preliminary data.</text>
</comment>
<dbReference type="RefSeq" id="WP_189356168.1">
    <property type="nucleotide sequence ID" value="NZ_BMYU01000002.1"/>
</dbReference>
<protein>
    <submittedName>
        <fullName evidence="1">Peroxiredoxin</fullName>
    </submittedName>
</protein>
<dbReference type="InterPro" id="IPR036102">
    <property type="entry name" value="OsmC/Ohrsf"/>
</dbReference>
<dbReference type="SUPFAM" id="SSF82784">
    <property type="entry name" value="OsmC-like"/>
    <property type="match status" value="1"/>
</dbReference>
<name>A0ABQ2XVE9_9BURK</name>
<dbReference type="PANTHER" id="PTHR42830:SF2">
    <property type="entry name" value="OSMC_OHR FAMILY PROTEIN"/>
    <property type="match status" value="1"/>
</dbReference>
<dbReference type="PANTHER" id="PTHR42830">
    <property type="entry name" value="OSMOTICALLY INDUCIBLE FAMILY PROTEIN"/>
    <property type="match status" value="1"/>
</dbReference>
<evidence type="ECO:0000313" key="1">
    <source>
        <dbReference type="EMBL" id="GGX36207.1"/>
    </source>
</evidence>
<accession>A0ABQ2XVE9</accession>
<keyword evidence="2" id="KW-1185">Reference proteome</keyword>
<sequence length="153" mass="16975">MSQHLASIVWQRGEQVFSDNQYSRAHEWQFDGGLRVPASSAPSSVPLPMSVAENVDPEEAVVAALASCHMLFFLAFACKKGYIVDHYEDHPVGTMEKNERNRLYLANIVLQPKVTFSGDSQPDQAAINALHELSHDHCYIANSLKANVVIKPL</sequence>
<evidence type="ECO:0000313" key="2">
    <source>
        <dbReference type="Proteomes" id="UP000653343"/>
    </source>
</evidence>
<dbReference type="InterPro" id="IPR052707">
    <property type="entry name" value="OsmC_Ohr_Peroxiredoxin"/>
</dbReference>
<dbReference type="Proteomes" id="UP000653343">
    <property type="component" value="Unassembled WGS sequence"/>
</dbReference>
<dbReference type="Gene3D" id="3.30.300.20">
    <property type="match status" value="1"/>
</dbReference>
<dbReference type="InterPro" id="IPR003718">
    <property type="entry name" value="OsmC/Ohr_fam"/>
</dbReference>
<dbReference type="EMBL" id="BMYU01000002">
    <property type="protein sequence ID" value="GGX36207.1"/>
    <property type="molecule type" value="Genomic_DNA"/>
</dbReference>
<organism evidence="1 2">
    <name type="scientific">Undibacterium squillarum</name>
    <dbReference type="NCBI Taxonomy" id="1131567"/>
    <lineage>
        <taxon>Bacteria</taxon>
        <taxon>Pseudomonadati</taxon>
        <taxon>Pseudomonadota</taxon>
        <taxon>Betaproteobacteria</taxon>
        <taxon>Burkholderiales</taxon>
        <taxon>Oxalobacteraceae</taxon>
        <taxon>Undibacterium</taxon>
    </lineage>
</organism>
<gene>
    <name evidence="1" type="ORF">GCM10010946_12320</name>
</gene>
<proteinExistence type="predicted"/>
<reference evidence="2" key="1">
    <citation type="journal article" date="2019" name="Int. J. Syst. Evol. Microbiol.">
        <title>The Global Catalogue of Microorganisms (GCM) 10K type strain sequencing project: providing services to taxonomists for standard genome sequencing and annotation.</title>
        <authorList>
            <consortium name="The Broad Institute Genomics Platform"/>
            <consortium name="The Broad Institute Genome Sequencing Center for Infectious Disease"/>
            <person name="Wu L."/>
            <person name="Ma J."/>
        </authorList>
    </citation>
    <scope>NUCLEOTIDE SEQUENCE [LARGE SCALE GENOMIC DNA]</scope>
    <source>
        <strain evidence="2">KCTC 23917</strain>
    </source>
</reference>
<dbReference type="InterPro" id="IPR015946">
    <property type="entry name" value="KH_dom-like_a/b"/>
</dbReference>